<accession>A0AAV4ESG3</accession>
<evidence type="ECO:0000313" key="2">
    <source>
        <dbReference type="EMBL" id="GFR63691.1"/>
    </source>
</evidence>
<dbReference type="EMBL" id="BMAT01003862">
    <property type="protein sequence ID" value="GFR63691.1"/>
    <property type="molecule type" value="Genomic_DNA"/>
</dbReference>
<gene>
    <name evidence="2" type="ORF">ElyMa_001901600</name>
</gene>
<dbReference type="Proteomes" id="UP000762676">
    <property type="component" value="Unassembled WGS sequence"/>
</dbReference>
<proteinExistence type="predicted"/>
<feature type="region of interest" description="Disordered" evidence="1">
    <location>
        <begin position="157"/>
        <end position="184"/>
    </location>
</feature>
<keyword evidence="3" id="KW-1185">Reference proteome</keyword>
<feature type="region of interest" description="Disordered" evidence="1">
    <location>
        <begin position="26"/>
        <end position="49"/>
    </location>
</feature>
<feature type="compositionally biased region" description="Basic and acidic residues" evidence="1">
    <location>
        <begin position="160"/>
        <end position="170"/>
    </location>
</feature>
<comment type="caution">
    <text evidence="2">The sequence shown here is derived from an EMBL/GenBank/DDBJ whole genome shotgun (WGS) entry which is preliminary data.</text>
</comment>
<feature type="compositionally biased region" description="Polar residues" evidence="1">
    <location>
        <begin position="172"/>
        <end position="184"/>
    </location>
</feature>
<dbReference type="AlphaFoldDB" id="A0AAV4ESG3"/>
<reference evidence="2 3" key="1">
    <citation type="journal article" date="2021" name="Elife">
        <title>Chloroplast acquisition without the gene transfer in kleptoplastic sea slugs, Plakobranchus ocellatus.</title>
        <authorList>
            <person name="Maeda T."/>
            <person name="Takahashi S."/>
            <person name="Yoshida T."/>
            <person name="Shimamura S."/>
            <person name="Takaki Y."/>
            <person name="Nagai Y."/>
            <person name="Toyoda A."/>
            <person name="Suzuki Y."/>
            <person name="Arimoto A."/>
            <person name="Ishii H."/>
            <person name="Satoh N."/>
            <person name="Nishiyama T."/>
            <person name="Hasebe M."/>
            <person name="Maruyama T."/>
            <person name="Minagawa J."/>
            <person name="Obokata J."/>
            <person name="Shigenobu S."/>
        </authorList>
    </citation>
    <scope>NUCLEOTIDE SEQUENCE [LARGE SCALE GENOMIC DNA]</scope>
</reference>
<evidence type="ECO:0000256" key="1">
    <source>
        <dbReference type="SAM" id="MobiDB-lite"/>
    </source>
</evidence>
<protein>
    <submittedName>
        <fullName evidence="2">Uncharacterized protein</fullName>
    </submittedName>
</protein>
<name>A0AAV4ESG3_9GAST</name>
<organism evidence="2 3">
    <name type="scientific">Elysia marginata</name>
    <dbReference type="NCBI Taxonomy" id="1093978"/>
    <lineage>
        <taxon>Eukaryota</taxon>
        <taxon>Metazoa</taxon>
        <taxon>Spiralia</taxon>
        <taxon>Lophotrochozoa</taxon>
        <taxon>Mollusca</taxon>
        <taxon>Gastropoda</taxon>
        <taxon>Heterobranchia</taxon>
        <taxon>Euthyneura</taxon>
        <taxon>Panpulmonata</taxon>
        <taxon>Sacoglossa</taxon>
        <taxon>Placobranchoidea</taxon>
        <taxon>Plakobranchidae</taxon>
        <taxon>Elysia</taxon>
    </lineage>
</organism>
<sequence length="184" mass="19806">MTLTREATLADQDEGAGRVQVMAGNKPGVSLHQPRPAPAHTQTGPTGARCEAQTRARTQAASEKIYPKYVFTPSSDVVVGTIYLYVFVRFTSSLTVVVDRADRPGQWVKLARLTTSRSGENLVVMTQADCSIMLPLTSVADDRMPVHTQLRTVPGLGSRARVENKREEAAARSSNCATTTGSSS</sequence>
<evidence type="ECO:0000313" key="3">
    <source>
        <dbReference type="Proteomes" id="UP000762676"/>
    </source>
</evidence>